<gene>
    <name evidence="11" type="ORF">BBP83_01450</name>
</gene>
<keyword evidence="5 9" id="KW-0627">Porphyrin biosynthesis</keyword>
<dbReference type="GO" id="GO:0004852">
    <property type="term" value="F:uroporphyrinogen-III synthase activity"/>
    <property type="evidence" value="ECO:0007669"/>
    <property type="project" value="UniProtKB-UniRule"/>
</dbReference>
<dbReference type="EMBL" id="MBDL01000001">
    <property type="protein sequence ID" value="ODA14498.1"/>
    <property type="molecule type" value="Genomic_DNA"/>
</dbReference>
<sequence length="259" mass="29363">MLFLNTRPTDRALNLTQALQSKQIEVLELPLLELHPTPWSQALMQLYAQLITAQVIVVVSPSAVHYGMAGLKQAGLFIEDLSHVQWIAVGTATAHALAQYGIQSHVPEVETSEGMLALPILNQWHTPTCMAFWRGEGGRQFMMESLQAKGVQVLNFVLYRRQCPEQASKILTKNLLRLQQAGRYCMLVTSEASWINWLTLISNHPDVLNRAHFLVLGERLAQLLARYQQTYSYTFSYFQLQDLRMESILKQIDVVQGTP</sequence>
<evidence type="ECO:0000313" key="11">
    <source>
        <dbReference type="EMBL" id="ODA14498.1"/>
    </source>
</evidence>
<dbReference type="InterPro" id="IPR039793">
    <property type="entry name" value="UROS/Hem4"/>
</dbReference>
<dbReference type="Gene3D" id="3.40.50.10090">
    <property type="match status" value="2"/>
</dbReference>
<keyword evidence="12" id="KW-1185">Reference proteome</keyword>
<reference evidence="11 12" key="1">
    <citation type="submission" date="2016-07" db="EMBL/GenBank/DDBJ databases">
        <title>Acinetobacter sp. ANC 4603.</title>
        <authorList>
            <person name="Radolfova-Krizova L."/>
            <person name="Nemec A."/>
        </authorList>
    </citation>
    <scope>NUCLEOTIDE SEQUENCE [LARGE SCALE GENOMIC DNA]</scope>
    <source>
        <strain evidence="11 12">ANC 4603</strain>
    </source>
</reference>
<protein>
    <recommendedName>
        <fullName evidence="7 9">Uroporphyrinogen-III synthase</fullName>
        <ecNumber evidence="3 9">4.2.1.75</ecNumber>
    </recommendedName>
</protein>
<evidence type="ECO:0000256" key="6">
    <source>
        <dbReference type="ARBA" id="ARBA00037589"/>
    </source>
</evidence>
<keyword evidence="4 9" id="KW-0456">Lyase</keyword>
<proteinExistence type="inferred from homology"/>
<evidence type="ECO:0000259" key="10">
    <source>
        <dbReference type="Pfam" id="PF02602"/>
    </source>
</evidence>
<evidence type="ECO:0000256" key="7">
    <source>
        <dbReference type="ARBA" id="ARBA00040167"/>
    </source>
</evidence>
<dbReference type="PANTHER" id="PTHR38042:SF1">
    <property type="entry name" value="UROPORPHYRINOGEN-III SYNTHASE, CHLOROPLASTIC"/>
    <property type="match status" value="1"/>
</dbReference>
<dbReference type="InterPro" id="IPR003754">
    <property type="entry name" value="4pyrrol_synth_uPrphyn_synth"/>
</dbReference>
<evidence type="ECO:0000256" key="2">
    <source>
        <dbReference type="ARBA" id="ARBA00008133"/>
    </source>
</evidence>
<comment type="pathway">
    <text evidence="1 9">Porphyrin-containing compound metabolism; protoporphyrin-IX biosynthesis; coproporphyrinogen-III from 5-aminolevulinate: step 3/4.</text>
</comment>
<accession>A0A1C3D0G9</accession>
<comment type="function">
    <text evidence="6 9">Catalyzes cyclization of the linear tetrapyrrole, hydroxymethylbilane, to the macrocyclic uroporphyrinogen III.</text>
</comment>
<comment type="catalytic activity">
    <reaction evidence="8 9">
        <text>hydroxymethylbilane = uroporphyrinogen III + H2O</text>
        <dbReference type="Rhea" id="RHEA:18965"/>
        <dbReference type="ChEBI" id="CHEBI:15377"/>
        <dbReference type="ChEBI" id="CHEBI:57308"/>
        <dbReference type="ChEBI" id="CHEBI:57845"/>
        <dbReference type="EC" id="4.2.1.75"/>
    </reaction>
</comment>
<evidence type="ECO:0000256" key="9">
    <source>
        <dbReference type="RuleBase" id="RU366031"/>
    </source>
</evidence>
<dbReference type="Pfam" id="PF02602">
    <property type="entry name" value="HEM4"/>
    <property type="match status" value="1"/>
</dbReference>
<evidence type="ECO:0000256" key="4">
    <source>
        <dbReference type="ARBA" id="ARBA00023239"/>
    </source>
</evidence>
<dbReference type="CDD" id="cd06578">
    <property type="entry name" value="HemD"/>
    <property type="match status" value="1"/>
</dbReference>
<evidence type="ECO:0000313" key="12">
    <source>
        <dbReference type="Proteomes" id="UP000186553"/>
    </source>
</evidence>
<dbReference type="UniPathway" id="UPA00251">
    <property type="reaction ID" value="UER00320"/>
</dbReference>
<evidence type="ECO:0000256" key="3">
    <source>
        <dbReference type="ARBA" id="ARBA00013109"/>
    </source>
</evidence>
<feature type="domain" description="Tetrapyrrole biosynthesis uroporphyrinogen III synthase" evidence="10">
    <location>
        <begin position="15"/>
        <end position="230"/>
    </location>
</feature>
<comment type="caution">
    <text evidence="11">The sequence shown here is derived from an EMBL/GenBank/DDBJ whole genome shotgun (WGS) entry which is preliminary data.</text>
</comment>
<comment type="similarity">
    <text evidence="2 9">Belongs to the uroporphyrinogen-III synthase family.</text>
</comment>
<dbReference type="OrthoDB" id="9787650at2"/>
<organism evidence="11 12">
    <name type="scientific">Acinetobacter celticus</name>
    <dbReference type="NCBI Taxonomy" id="1891224"/>
    <lineage>
        <taxon>Bacteria</taxon>
        <taxon>Pseudomonadati</taxon>
        <taxon>Pseudomonadota</taxon>
        <taxon>Gammaproteobacteria</taxon>
        <taxon>Moraxellales</taxon>
        <taxon>Moraxellaceae</taxon>
        <taxon>Acinetobacter</taxon>
    </lineage>
</organism>
<evidence type="ECO:0000256" key="5">
    <source>
        <dbReference type="ARBA" id="ARBA00023244"/>
    </source>
</evidence>
<name>A0A1C3D0G9_9GAMM</name>
<dbReference type="STRING" id="1891224.BBP83_01450"/>
<dbReference type="GO" id="GO:0006780">
    <property type="term" value="P:uroporphyrinogen III biosynthetic process"/>
    <property type="evidence" value="ECO:0007669"/>
    <property type="project" value="UniProtKB-UniRule"/>
</dbReference>
<dbReference type="EC" id="4.2.1.75" evidence="3 9"/>
<dbReference type="Proteomes" id="UP000186553">
    <property type="component" value="Unassembled WGS sequence"/>
</dbReference>
<evidence type="ECO:0000256" key="1">
    <source>
        <dbReference type="ARBA" id="ARBA00004772"/>
    </source>
</evidence>
<evidence type="ECO:0000256" key="8">
    <source>
        <dbReference type="ARBA" id="ARBA00048617"/>
    </source>
</evidence>
<dbReference type="RefSeq" id="WP_068885636.1">
    <property type="nucleotide sequence ID" value="NZ_CBCRUU010000011.1"/>
</dbReference>
<dbReference type="GO" id="GO:0006782">
    <property type="term" value="P:protoporphyrinogen IX biosynthetic process"/>
    <property type="evidence" value="ECO:0007669"/>
    <property type="project" value="UniProtKB-UniRule"/>
</dbReference>
<dbReference type="InterPro" id="IPR036108">
    <property type="entry name" value="4pyrrol_syn_uPrphyn_synt_sf"/>
</dbReference>
<dbReference type="AlphaFoldDB" id="A0A1C3D0G9"/>
<dbReference type="SUPFAM" id="SSF69618">
    <property type="entry name" value="HemD-like"/>
    <property type="match status" value="1"/>
</dbReference>
<dbReference type="PANTHER" id="PTHR38042">
    <property type="entry name" value="UROPORPHYRINOGEN-III SYNTHASE, CHLOROPLASTIC"/>
    <property type="match status" value="1"/>
</dbReference>